<comment type="caution">
    <text evidence="12">The sequence shown here is derived from an EMBL/GenBank/DDBJ whole genome shotgun (WGS) entry which is preliminary data.</text>
</comment>
<accession>A0A369ABC0</accession>
<evidence type="ECO:0000256" key="10">
    <source>
        <dbReference type="PIRSR" id="PIRSR001589-3"/>
    </source>
</evidence>
<gene>
    <name evidence="12" type="ORF">DES35_101976</name>
</gene>
<dbReference type="PANTHER" id="PTHR43284:SF1">
    <property type="entry name" value="ASPARAGINE SYNTHETASE"/>
    <property type="match status" value="1"/>
</dbReference>
<feature type="site" description="Important for beta-aspartyl-AMP intermediate formation" evidence="10">
    <location>
        <position position="368"/>
    </location>
</feature>
<evidence type="ECO:0000256" key="8">
    <source>
        <dbReference type="PIRSR" id="PIRSR001589-1"/>
    </source>
</evidence>
<evidence type="ECO:0000256" key="1">
    <source>
        <dbReference type="ARBA" id="ARBA00005187"/>
    </source>
</evidence>
<dbReference type="Gene3D" id="3.40.50.620">
    <property type="entry name" value="HUPs"/>
    <property type="match status" value="1"/>
</dbReference>
<dbReference type="InterPro" id="IPR014729">
    <property type="entry name" value="Rossmann-like_a/b/a_fold"/>
</dbReference>
<dbReference type="PANTHER" id="PTHR43284">
    <property type="entry name" value="ASPARAGINE SYNTHETASE (GLUTAMINE-HYDROLYZING)"/>
    <property type="match status" value="1"/>
</dbReference>
<evidence type="ECO:0000313" key="12">
    <source>
        <dbReference type="EMBL" id="RCX05688.1"/>
    </source>
</evidence>
<sequence length="626" mass="72091">MCGISGFFHRKGFLDVDQLLLYNEGLKHRGPDSSGYFFKKSKIGSLGLGHVRLSIIDLSESGKQPISSDHLTIVFNGEIYNFRSIRSELLEKGYSFASESDTEVVLKSFEEWGLDCVDKFKGMWAFAIFDSIDSRLYLCRDRLGVKPLYWFKDEQQFLFGSELKVFFLTKTFKKEIDTDSLLTFINYGYVTNNKTLIKNVVKAQAGAWTIVDLENLTIQIKNFWSYGNLFEKEKFKGSFFEAVEETERLVKEACELRMVSDVPVGVFLSGGFDSTLVTTMLQKDRTEKIKTFTIGFSDGVDESKDAEKIAKYLGTDHTSYDCRQKDALDLIPELPTYYDDPIADISCIPTMLVSKLAAKEVKVALSADGGDELFAGYEGFKTTPEYLHILNRIPVKLVAGVVTKAASHFFKGRFSHLNKKLIAIGSVLLAPERKKLYFMHINQNSLPSEIINNLLKIPAKIDPPEFSFPDLKDQLDDLFIFGVEDILTNMLLVKVDRATMAFSLEGREPFLDHTLMEFAATLPFEFKHNGVESKRPLREIVYKYLPKEMMDRPKTGFDLPIYKWLRSDLSYLFEDFLNQKSIEKQGIFDSLYLENLKKQFKNNQLRYPQVLWRLMVFQLWYKKWFN</sequence>
<dbReference type="InterPro" id="IPR033738">
    <property type="entry name" value="AsnB_N"/>
</dbReference>
<keyword evidence="6 8" id="KW-0315">Glutamine amidotransferase</keyword>
<dbReference type="EC" id="6.3.5.4" evidence="3"/>
<proteinExistence type="inferred from homology"/>
<dbReference type="CDD" id="cd00712">
    <property type="entry name" value="AsnB"/>
    <property type="match status" value="1"/>
</dbReference>
<dbReference type="InterPro" id="IPR029055">
    <property type="entry name" value="Ntn_hydrolases_N"/>
</dbReference>
<dbReference type="InterPro" id="IPR017932">
    <property type="entry name" value="GATase_2_dom"/>
</dbReference>
<dbReference type="GO" id="GO:0005829">
    <property type="term" value="C:cytosol"/>
    <property type="evidence" value="ECO:0007669"/>
    <property type="project" value="TreeGrafter"/>
</dbReference>
<evidence type="ECO:0000259" key="11">
    <source>
        <dbReference type="PROSITE" id="PS51278"/>
    </source>
</evidence>
<dbReference type="Proteomes" id="UP000253517">
    <property type="component" value="Unassembled WGS sequence"/>
</dbReference>
<keyword evidence="4 9" id="KW-0547">Nucleotide-binding</keyword>
<dbReference type="InterPro" id="IPR006426">
    <property type="entry name" value="Asn_synth_AEB"/>
</dbReference>
<feature type="binding site" evidence="9">
    <location>
        <position position="294"/>
    </location>
    <ligand>
        <name>ATP</name>
        <dbReference type="ChEBI" id="CHEBI:30616"/>
    </ligand>
</feature>
<dbReference type="Gene3D" id="3.60.20.10">
    <property type="entry name" value="Glutamine Phosphoribosylpyrophosphate, subunit 1, domain 1"/>
    <property type="match status" value="1"/>
</dbReference>
<dbReference type="AlphaFoldDB" id="A0A369ABC0"/>
<evidence type="ECO:0000256" key="6">
    <source>
        <dbReference type="ARBA" id="ARBA00022962"/>
    </source>
</evidence>
<comment type="similarity">
    <text evidence="2">Belongs to the asparagine synthetase family.</text>
</comment>
<dbReference type="InterPro" id="IPR001962">
    <property type="entry name" value="Asn_synthase"/>
</dbReference>
<feature type="domain" description="Glutamine amidotransferase type-2" evidence="11">
    <location>
        <begin position="2"/>
        <end position="214"/>
    </location>
</feature>
<dbReference type="RefSeq" id="WP_114365949.1">
    <property type="nucleotide sequence ID" value="NZ_BHZF01000001.1"/>
</dbReference>
<comment type="pathway">
    <text evidence="1">Amino-acid biosynthesis; L-asparagine biosynthesis; L-asparagine from L-aspartate (L-Gln route): step 1/1.</text>
</comment>
<dbReference type="SUPFAM" id="SSF52402">
    <property type="entry name" value="Adenine nucleotide alpha hydrolases-like"/>
    <property type="match status" value="1"/>
</dbReference>
<evidence type="ECO:0000313" key="13">
    <source>
        <dbReference type="Proteomes" id="UP000253517"/>
    </source>
</evidence>
<organism evidence="12 13">
    <name type="scientific">Schleiferia thermophila</name>
    <dbReference type="NCBI Taxonomy" id="884107"/>
    <lineage>
        <taxon>Bacteria</taxon>
        <taxon>Pseudomonadati</taxon>
        <taxon>Bacteroidota</taxon>
        <taxon>Flavobacteriia</taxon>
        <taxon>Flavobacteriales</taxon>
        <taxon>Schleiferiaceae</taxon>
        <taxon>Schleiferia</taxon>
    </lineage>
</organism>
<evidence type="ECO:0000256" key="3">
    <source>
        <dbReference type="ARBA" id="ARBA00012737"/>
    </source>
</evidence>
<dbReference type="PIRSF" id="PIRSF001589">
    <property type="entry name" value="Asn_synthetase_glu-h"/>
    <property type="match status" value="1"/>
</dbReference>
<feature type="active site" description="For GATase activity" evidence="8">
    <location>
        <position position="2"/>
    </location>
</feature>
<comment type="catalytic activity">
    <reaction evidence="7">
        <text>L-aspartate + L-glutamine + ATP + H2O = L-asparagine + L-glutamate + AMP + diphosphate + H(+)</text>
        <dbReference type="Rhea" id="RHEA:12228"/>
        <dbReference type="ChEBI" id="CHEBI:15377"/>
        <dbReference type="ChEBI" id="CHEBI:15378"/>
        <dbReference type="ChEBI" id="CHEBI:29985"/>
        <dbReference type="ChEBI" id="CHEBI:29991"/>
        <dbReference type="ChEBI" id="CHEBI:30616"/>
        <dbReference type="ChEBI" id="CHEBI:33019"/>
        <dbReference type="ChEBI" id="CHEBI:58048"/>
        <dbReference type="ChEBI" id="CHEBI:58359"/>
        <dbReference type="ChEBI" id="CHEBI:456215"/>
        <dbReference type="EC" id="6.3.5.4"/>
    </reaction>
</comment>
<dbReference type="CDD" id="cd01991">
    <property type="entry name" value="Asn_synthase_B_C"/>
    <property type="match status" value="1"/>
</dbReference>
<feature type="binding site" evidence="9">
    <location>
        <position position="101"/>
    </location>
    <ligand>
        <name>L-glutamine</name>
        <dbReference type="ChEBI" id="CHEBI:58359"/>
    </ligand>
</feature>
<dbReference type="NCBIfam" id="TIGR01536">
    <property type="entry name" value="asn_synth_AEB"/>
    <property type="match status" value="1"/>
</dbReference>
<dbReference type="PROSITE" id="PS51278">
    <property type="entry name" value="GATASE_TYPE_2"/>
    <property type="match status" value="1"/>
</dbReference>
<name>A0A369ABC0_9FLAO</name>
<dbReference type="Pfam" id="PF13537">
    <property type="entry name" value="GATase_7"/>
    <property type="match status" value="1"/>
</dbReference>
<evidence type="ECO:0000256" key="2">
    <source>
        <dbReference type="ARBA" id="ARBA00005752"/>
    </source>
</evidence>
<keyword evidence="5 9" id="KW-0067">ATP-binding</keyword>
<evidence type="ECO:0000256" key="5">
    <source>
        <dbReference type="ARBA" id="ARBA00022840"/>
    </source>
</evidence>
<keyword evidence="8" id="KW-0061">Asparagine biosynthesis</keyword>
<reference evidence="12 13" key="1">
    <citation type="submission" date="2018-07" db="EMBL/GenBank/DDBJ databases">
        <title>Genomic Encyclopedia of Type Strains, Phase IV (KMG-IV): sequencing the most valuable type-strain genomes for metagenomic binning, comparative biology and taxonomic classification.</title>
        <authorList>
            <person name="Goeker M."/>
        </authorList>
    </citation>
    <scope>NUCLEOTIDE SEQUENCE [LARGE SCALE GENOMIC DNA]</scope>
    <source>
        <strain evidence="12 13">DSM 21410</strain>
    </source>
</reference>
<evidence type="ECO:0000256" key="7">
    <source>
        <dbReference type="ARBA" id="ARBA00048741"/>
    </source>
</evidence>
<dbReference type="GO" id="GO:0004066">
    <property type="term" value="F:asparagine synthase (glutamine-hydrolyzing) activity"/>
    <property type="evidence" value="ECO:0007669"/>
    <property type="project" value="UniProtKB-EC"/>
</dbReference>
<dbReference type="GO" id="GO:0006529">
    <property type="term" value="P:asparagine biosynthetic process"/>
    <property type="evidence" value="ECO:0007669"/>
    <property type="project" value="UniProtKB-KW"/>
</dbReference>
<keyword evidence="13" id="KW-1185">Reference proteome</keyword>
<dbReference type="SUPFAM" id="SSF56235">
    <property type="entry name" value="N-terminal nucleophile aminohydrolases (Ntn hydrolases)"/>
    <property type="match status" value="1"/>
</dbReference>
<evidence type="ECO:0000256" key="4">
    <source>
        <dbReference type="ARBA" id="ARBA00022741"/>
    </source>
</evidence>
<dbReference type="EMBL" id="QPJS01000001">
    <property type="protein sequence ID" value="RCX05688.1"/>
    <property type="molecule type" value="Genomic_DNA"/>
</dbReference>
<dbReference type="GO" id="GO:0005524">
    <property type="term" value="F:ATP binding"/>
    <property type="evidence" value="ECO:0007669"/>
    <property type="project" value="UniProtKB-KW"/>
</dbReference>
<dbReference type="InterPro" id="IPR051786">
    <property type="entry name" value="ASN_synthetase/amidase"/>
</dbReference>
<protein>
    <recommendedName>
        <fullName evidence="3">asparagine synthase (glutamine-hydrolyzing)</fullName>
        <ecNumber evidence="3">6.3.5.4</ecNumber>
    </recommendedName>
</protein>
<keyword evidence="8" id="KW-0028">Amino-acid biosynthesis</keyword>
<evidence type="ECO:0000256" key="9">
    <source>
        <dbReference type="PIRSR" id="PIRSR001589-2"/>
    </source>
</evidence>
<dbReference type="Pfam" id="PF00733">
    <property type="entry name" value="Asn_synthase"/>
    <property type="match status" value="1"/>
</dbReference>